<dbReference type="InterPro" id="IPR003594">
    <property type="entry name" value="HATPase_dom"/>
</dbReference>
<evidence type="ECO:0000256" key="7">
    <source>
        <dbReference type="ARBA" id="ARBA00022840"/>
    </source>
</evidence>
<dbReference type="CDD" id="cd16917">
    <property type="entry name" value="HATPase_UhpB-NarQ-NarX-like"/>
    <property type="match status" value="1"/>
</dbReference>
<dbReference type="GO" id="GO:0016020">
    <property type="term" value="C:membrane"/>
    <property type="evidence" value="ECO:0007669"/>
    <property type="project" value="InterPro"/>
</dbReference>
<dbReference type="Gene3D" id="1.20.5.1930">
    <property type="match status" value="1"/>
</dbReference>
<keyword evidence="5" id="KW-0547">Nucleotide-binding</keyword>
<dbReference type="InterPro" id="IPR011712">
    <property type="entry name" value="Sig_transdc_His_kin_sub3_dim/P"/>
</dbReference>
<dbReference type="RefSeq" id="WP_069464322.1">
    <property type="nucleotide sequence ID" value="NZ_FODD01000012.1"/>
</dbReference>
<dbReference type="InterPro" id="IPR036890">
    <property type="entry name" value="HATPase_C_sf"/>
</dbReference>
<evidence type="ECO:0000256" key="6">
    <source>
        <dbReference type="ARBA" id="ARBA00022777"/>
    </source>
</evidence>
<protein>
    <recommendedName>
        <fullName evidence="2">histidine kinase</fullName>
        <ecNumber evidence="2">2.7.13.3</ecNumber>
    </recommendedName>
</protein>
<dbReference type="InterPro" id="IPR050482">
    <property type="entry name" value="Sensor_HK_TwoCompSys"/>
</dbReference>
<evidence type="ECO:0000256" key="3">
    <source>
        <dbReference type="ARBA" id="ARBA00022553"/>
    </source>
</evidence>
<evidence type="ECO:0000259" key="9">
    <source>
        <dbReference type="Pfam" id="PF02518"/>
    </source>
</evidence>
<keyword evidence="7" id="KW-0067">ATP-binding</keyword>
<dbReference type="GO" id="GO:0000155">
    <property type="term" value="F:phosphorelay sensor kinase activity"/>
    <property type="evidence" value="ECO:0007669"/>
    <property type="project" value="InterPro"/>
</dbReference>
<name>A0A1H8KCY9_9ACTN</name>
<evidence type="ECO:0000256" key="4">
    <source>
        <dbReference type="ARBA" id="ARBA00022679"/>
    </source>
</evidence>
<dbReference type="GO" id="GO:0005524">
    <property type="term" value="F:ATP binding"/>
    <property type="evidence" value="ECO:0007669"/>
    <property type="project" value="UniProtKB-KW"/>
</dbReference>
<dbReference type="SUPFAM" id="SSF55874">
    <property type="entry name" value="ATPase domain of HSP90 chaperone/DNA topoisomerase II/histidine kinase"/>
    <property type="match status" value="1"/>
</dbReference>
<comment type="catalytic activity">
    <reaction evidence="1">
        <text>ATP + protein L-histidine = ADP + protein N-phospho-L-histidine.</text>
        <dbReference type="EC" id="2.7.13.3"/>
    </reaction>
</comment>
<dbReference type="AlphaFoldDB" id="A0A1H8KCY9"/>
<organism evidence="11 12">
    <name type="scientific">Actinacidiphila rubida</name>
    <dbReference type="NCBI Taxonomy" id="310780"/>
    <lineage>
        <taxon>Bacteria</taxon>
        <taxon>Bacillati</taxon>
        <taxon>Actinomycetota</taxon>
        <taxon>Actinomycetes</taxon>
        <taxon>Kitasatosporales</taxon>
        <taxon>Streptomycetaceae</taxon>
        <taxon>Actinacidiphila</taxon>
    </lineage>
</organism>
<dbReference type="PANTHER" id="PTHR24421:SF10">
    <property type="entry name" value="NITRATE_NITRITE SENSOR PROTEIN NARQ"/>
    <property type="match status" value="1"/>
</dbReference>
<sequence length="387" mass="39375">MLGVARLRAVAARHGADLLVTAVLWGWALADVPWPWRPPGHGGTPAAVCGFLVLAVVQSFPSLWRRRVPWTGLALAGGALTLRTVLDLNPASGLAAVAVTAYACGAYSDVARRHARPLLVAAVVAAAATAASYQVRMATGVPGVLAGAALVAGDAAASRRSAADMAAEAARMAERTRIARELHDVLAHQLSAITVQAGAARMTATSSGTASGRVPAAETLSTIEGLAREALTELGHLLGVLRRAPEEPAHRPAPTVAEMTSLVATARAAGVATELSVVGAAPVLSPGVELAAYRIVQEALTNVAKHAPGATAAVVLRFGPDALELSVVNGPPVPARSIRPLAAGGRGMLGMRERAELHGGSWSATDLPDRGFAVRAQLPYGPSGGPP</sequence>
<evidence type="ECO:0000313" key="11">
    <source>
        <dbReference type="EMBL" id="SEN90853.1"/>
    </source>
</evidence>
<dbReference type="EC" id="2.7.13.3" evidence="2"/>
<evidence type="ECO:0000256" key="8">
    <source>
        <dbReference type="ARBA" id="ARBA00023012"/>
    </source>
</evidence>
<reference evidence="11 12" key="1">
    <citation type="submission" date="2016-10" db="EMBL/GenBank/DDBJ databases">
        <authorList>
            <person name="de Groot N.N."/>
        </authorList>
    </citation>
    <scope>NUCLEOTIDE SEQUENCE [LARGE SCALE GENOMIC DNA]</scope>
    <source>
        <strain evidence="11 12">CGMCC 4.2026</strain>
    </source>
</reference>
<dbReference type="EMBL" id="FODD01000012">
    <property type="protein sequence ID" value="SEN90853.1"/>
    <property type="molecule type" value="Genomic_DNA"/>
</dbReference>
<keyword evidence="6 11" id="KW-0418">Kinase</keyword>
<keyword evidence="3" id="KW-0597">Phosphoprotein</keyword>
<keyword evidence="12" id="KW-1185">Reference proteome</keyword>
<dbReference type="Proteomes" id="UP000181951">
    <property type="component" value="Unassembled WGS sequence"/>
</dbReference>
<keyword evidence="8" id="KW-0902">Two-component regulatory system</keyword>
<dbReference type="PANTHER" id="PTHR24421">
    <property type="entry name" value="NITRATE/NITRITE SENSOR PROTEIN NARX-RELATED"/>
    <property type="match status" value="1"/>
</dbReference>
<evidence type="ECO:0000256" key="5">
    <source>
        <dbReference type="ARBA" id="ARBA00022741"/>
    </source>
</evidence>
<evidence type="ECO:0000259" key="10">
    <source>
        <dbReference type="Pfam" id="PF07730"/>
    </source>
</evidence>
<accession>A0A1H8KCY9</accession>
<dbReference type="STRING" id="310780.SAMN05216267_1012141"/>
<keyword evidence="4" id="KW-0808">Transferase</keyword>
<dbReference type="Gene3D" id="3.30.565.10">
    <property type="entry name" value="Histidine kinase-like ATPase, C-terminal domain"/>
    <property type="match status" value="1"/>
</dbReference>
<proteinExistence type="predicted"/>
<feature type="domain" description="Histidine kinase/HSP90-like ATPase" evidence="9">
    <location>
        <begin position="288"/>
        <end position="380"/>
    </location>
</feature>
<gene>
    <name evidence="11" type="ORF">SAMN05216267_1012141</name>
</gene>
<dbReference type="Pfam" id="PF02518">
    <property type="entry name" value="HATPase_c"/>
    <property type="match status" value="1"/>
</dbReference>
<evidence type="ECO:0000256" key="1">
    <source>
        <dbReference type="ARBA" id="ARBA00000085"/>
    </source>
</evidence>
<dbReference type="GO" id="GO:0046983">
    <property type="term" value="F:protein dimerization activity"/>
    <property type="evidence" value="ECO:0007669"/>
    <property type="project" value="InterPro"/>
</dbReference>
<dbReference type="Pfam" id="PF07730">
    <property type="entry name" value="HisKA_3"/>
    <property type="match status" value="1"/>
</dbReference>
<evidence type="ECO:0000313" key="12">
    <source>
        <dbReference type="Proteomes" id="UP000181951"/>
    </source>
</evidence>
<evidence type="ECO:0000256" key="2">
    <source>
        <dbReference type="ARBA" id="ARBA00012438"/>
    </source>
</evidence>
<feature type="domain" description="Signal transduction histidine kinase subgroup 3 dimerisation and phosphoacceptor" evidence="10">
    <location>
        <begin position="174"/>
        <end position="244"/>
    </location>
</feature>